<evidence type="ECO:0000313" key="1">
    <source>
        <dbReference type="EMBL" id="SMD16368.1"/>
    </source>
</evidence>
<dbReference type="Gene3D" id="1.10.287.850">
    <property type="entry name" value="HP0062-like domain"/>
    <property type="match status" value="1"/>
</dbReference>
<sequence length="149" mass="16569">MPVGEQGPRTAEQQVRFEVAMDKTLRAVTGILGTDYESRAVGGGGTNGKWVFTSLDQLDTLIKKWTGVRDAIRRRRDEILDARSLVYPPASDVMSRLQAEALKSSLDAMEKHADSMFRYADAYVKKLEETRTAYTATESGNTGRMNNTC</sequence>
<protein>
    <submittedName>
        <fullName evidence="1">Uncharacterized protein</fullName>
    </submittedName>
</protein>
<gene>
    <name evidence="1" type="ORF">SAMN05661093_05491</name>
</gene>
<keyword evidence="2" id="KW-1185">Reference proteome</keyword>
<proteinExistence type="predicted"/>
<accession>A0A1W2F4B7</accession>
<evidence type="ECO:0000313" key="2">
    <source>
        <dbReference type="Proteomes" id="UP000192674"/>
    </source>
</evidence>
<reference evidence="1 2" key="1">
    <citation type="submission" date="2017-04" db="EMBL/GenBank/DDBJ databases">
        <authorList>
            <person name="Afonso C.L."/>
            <person name="Miller P.J."/>
            <person name="Scott M.A."/>
            <person name="Spackman E."/>
            <person name="Goraichik I."/>
            <person name="Dimitrov K.M."/>
            <person name="Suarez D.L."/>
            <person name="Swayne D.E."/>
        </authorList>
    </citation>
    <scope>NUCLEOTIDE SEQUENCE [LARGE SCALE GENOMIC DNA]</scope>
    <source>
        <strain evidence="1 2">DSM 43828</strain>
    </source>
</reference>
<dbReference type="EMBL" id="FWXV01000004">
    <property type="protein sequence ID" value="SMD16368.1"/>
    <property type="molecule type" value="Genomic_DNA"/>
</dbReference>
<name>A0A1W2F4B7_KIBAR</name>
<dbReference type="AlphaFoldDB" id="A0A1W2F4B7"/>
<dbReference type="Proteomes" id="UP000192674">
    <property type="component" value="Unassembled WGS sequence"/>
</dbReference>
<organism evidence="1 2">
    <name type="scientific">Kibdelosporangium aridum</name>
    <dbReference type="NCBI Taxonomy" id="2030"/>
    <lineage>
        <taxon>Bacteria</taxon>
        <taxon>Bacillati</taxon>
        <taxon>Actinomycetota</taxon>
        <taxon>Actinomycetes</taxon>
        <taxon>Pseudonocardiales</taxon>
        <taxon>Pseudonocardiaceae</taxon>
        <taxon>Kibdelosporangium</taxon>
    </lineage>
</organism>